<dbReference type="AlphaFoldDB" id="A0A9W8DTP8"/>
<dbReference type="PROSITE" id="PS51391">
    <property type="entry name" value="CID"/>
    <property type="match status" value="1"/>
</dbReference>
<dbReference type="SMART" id="SM00582">
    <property type="entry name" value="RPR"/>
    <property type="match status" value="1"/>
</dbReference>
<dbReference type="EMBL" id="JANBPT010000510">
    <property type="protein sequence ID" value="KAJ1918274.1"/>
    <property type="molecule type" value="Genomic_DNA"/>
</dbReference>
<keyword evidence="4" id="KW-1185">Reference proteome</keyword>
<protein>
    <recommendedName>
        <fullName evidence="2">CID domain-containing protein</fullName>
    </recommendedName>
</protein>
<dbReference type="InterPro" id="IPR008942">
    <property type="entry name" value="ENTH_VHS"/>
</dbReference>
<feature type="domain" description="CID" evidence="2">
    <location>
        <begin position="1"/>
        <end position="110"/>
    </location>
</feature>
<reference evidence="3" key="1">
    <citation type="submission" date="2022-07" db="EMBL/GenBank/DDBJ databases">
        <title>Phylogenomic reconstructions and comparative analyses of Kickxellomycotina fungi.</title>
        <authorList>
            <person name="Reynolds N.K."/>
            <person name="Stajich J.E."/>
            <person name="Barry K."/>
            <person name="Grigoriev I.V."/>
            <person name="Crous P."/>
            <person name="Smith M.E."/>
        </authorList>
    </citation>
    <scope>NUCLEOTIDE SEQUENCE</scope>
    <source>
        <strain evidence="3">RSA 861</strain>
    </source>
</reference>
<sequence>MSFTVTKFEQKLAMLTNRRDSISLVAQSQPRQQIAFFHLANEILQSRRRKDHLFRDAFQPHLPEAVRVFKPHATEDLTRRVAYLLEVWDQRAVFERGFVNVLREILGVPVEAIMPTAGDRGELIGSVAEIGWGAPSAITAIPTDTCTDRLAALSMEVAANDRGRAEAEAKCSQLIKEVDDQLGQPATSVGHDLSDLVSSLERQRDELARLNSKRQTLIDQLRLVAHREQTKLDVNVSLLEVSVPAMNVRGSHLLLLIDDSDGAAILPFPCIVELQVGNLLIFLGLHDLIISLSAS</sequence>
<evidence type="ECO:0000313" key="3">
    <source>
        <dbReference type="EMBL" id="KAJ1918274.1"/>
    </source>
</evidence>
<dbReference type="Proteomes" id="UP001150569">
    <property type="component" value="Unassembled WGS sequence"/>
</dbReference>
<dbReference type="InterPro" id="IPR006569">
    <property type="entry name" value="CID_dom"/>
</dbReference>
<gene>
    <name evidence="3" type="ORF">IWQ60_007545</name>
</gene>
<feature type="coiled-coil region" evidence="1">
    <location>
        <begin position="164"/>
        <end position="220"/>
    </location>
</feature>
<organism evidence="3 4">
    <name type="scientific">Tieghemiomyces parasiticus</name>
    <dbReference type="NCBI Taxonomy" id="78921"/>
    <lineage>
        <taxon>Eukaryota</taxon>
        <taxon>Fungi</taxon>
        <taxon>Fungi incertae sedis</taxon>
        <taxon>Zoopagomycota</taxon>
        <taxon>Kickxellomycotina</taxon>
        <taxon>Dimargaritomycetes</taxon>
        <taxon>Dimargaritales</taxon>
        <taxon>Dimargaritaceae</taxon>
        <taxon>Tieghemiomyces</taxon>
    </lineage>
</organism>
<evidence type="ECO:0000313" key="4">
    <source>
        <dbReference type="Proteomes" id="UP001150569"/>
    </source>
</evidence>
<dbReference type="Gene3D" id="1.25.40.90">
    <property type="match status" value="1"/>
</dbReference>
<proteinExistence type="predicted"/>
<dbReference type="OrthoDB" id="10069473at2759"/>
<comment type="caution">
    <text evidence="3">The sequence shown here is derived from an EMBL/GenBank/DDBJ whole genome shotgun (WGS) entry which is preliminary data.</text>
</comment>
<accession>A0A9W8DTP8</accession>
<name>A0A9W8DTP8_9FUNG</name>
<evidence type="ECO:0000259" key="2">
    <source>
        <dbReference type="PROSITE" id="PS51391"/>
    </source>
</evidence>
<dbReference type="Pfam" id="PF04818">
    <property type="entry name" value="CID"/>
    <property type="match status" value="1"/>
</dbReference>
<evidence type="ECO:0000256" key="1">
    <source>
        <dbReference type="SAM" id="Coils"/>
    </source>
</evidence>
<keyword evidence="1" id="KW-0175">Coiled coil</keyword>